<dbReference type="Pfam" id="PF00171">
    <property type="entry name" value="Aldedh"/>
    <property type="match status" value="1"/>
</dbReference>
<organism evidence="6 7">
    <name type="scientific">Tulasnella calospora MUT 4182</name>
    <dbReference type="NCBI Taxonomy" id="1051891"/>
    <lineage>
        <taxon>Eukaryota</taxon>
        <taxon>Fungi</taxon>
        <taxon>Dikarya</taxon>
        <taxon>Basidiomycota</taxon>
        <taxon>Agaricomycotina</taxon>
        <taxon>Agaricomycetes</taxon>
        <taxon>Cantharellales</taxon>
        <taxon>Tulasnellaceae</taxon>
        <taxon>Tulasnella</taxon>
    </lineage>
</organism>
<evidence type="ECO:0000256" key="1">
    <source>
        <dbReference type="ARBA" id="ARBA00009986"/>
    </source>
</evidence>
<protein>
    <recommendedName>
        <fullName evidence="3">Aldehyde dehydrogenase</fullName>
    </recommendedName>
</protein>
<dbReference type="AlphaFoldDB" id="A0A0C3QQ39"/>
<dbReference type="SUPFAM" id="SSF53720">
    <property type="entry name" value="ALDH-like"/>
    <property type="match status" value="1"/>
</dbReference>
<dbReference type="EMBL" id="KN822971">
    <property type="protein sequence ID" value="KIO30536.1"/>
    <property type="molecule type" value="Genomic_DNA"/>
</dbReference>
<dbReference type="PANTHER" id="PTHR43570">
    <property type="entry name" value="ALDEHYDE DEHYDROGENASE"/>
    <property type="match status" value="1"/>
</dbReference>
<dbReference type="InterPro" id="IPR016162">
    <property type="entry name" value="Ald_DH_N"/>
</dbReference>
<reference evidence="7" key="2">
    <citation type="submission" date="2015-01" db="EMBL/GenBank/DDBJ databases">
        <title>Evolutionary Origins and Diversification of the Mycorrhizal Mutualists.</title>
        <authorList>
            <consortium name="DOE Joint Genome Institute"/>
            <consortium name="Mycorrhizal Genomics Consortium"/>
            <person name="Kohler A."/>
            <person name="Kuo A."/>
            <person name="Nagy L.G."/>
            <person name="Floudas D."/>
            <person name="Copeland A."/>
            <person name="Barry K.W."/>
            <person name="Cichocki N."/>
            <person name="Veneault-Fourrey C."/>
            <person name="LaButti K."/>
            <person name="Lindquist E.A."/>
            <person name="Lipzen A."/>
            <person name="Lundell T."/>
            <person name="Morin E."/>
            <person name="Murat C."/>
            <person name="Riley R."/>
            <person name="Ohm R."/>
            <person name="Sun H."/>
            <person name="Tunlid A."/>
            <person name="Henrissat B."/>
            <person name="Grigoriev I.V."/>
            <person name="Hibbett D.S."/>
            <person name="Martin F."/>
        </authorList>
    </citation>
    <scope>NUCLEOTIDE SEQUENCE [LARGE SCALE GENOMIC DNA]</scope>
    <source>
        <strain evidence="7">MUT 4182</strain>
    </source>
</reference>
<keyword evidence="2 3" id="KW-0560">Oxidoreductase</keyword>
<feature type="domain" description="Aldehyde dehydrogenase" evidence="5">
    <location>
        <begin position="14"/>
        <end position="436"/>
    </location>
</feature>
<evidence type="ECO:0000256" key="3">
    <source>
        <dbReference type="PIRNR" id="PIRNR036492"/>
    </source>
</evidence>
<evidence type="ECO:0000259" key="5">
    <source>
        <dbReference type="Pfam" id="PF00171"/>
    </source>
</evidence>
<dbReference type="Gene3D" id="3.40.309.10">
    <property type="entry name" value="Aldehyde Dehydrogenase, Chain A, domain 2"/>
    <property type="match status" value="1"/>
</dbReference>
<feature type="active site" evidence="4">
    <location>
        <position position="218"/>
    </location>
</feature>
<dbReference type="PIRSF" id="PIRSF036492">
    <property type="entry name" value="ALDH"/>
    <property type="match status" value="1"/>
</dbReference>
<evidence type="ECO:0000256" key="4">
    <source>
        <dbReference type="PIRSR" id="PIRSR036492-1"/>
    </source>
</evidence>
<feature type="active site" evidence="4">
    <location>
        <position position="255"/>
    </location>
</feature>
<evidence type="ECO:0000313" key="7">
    <source>
        <dbReference type="Proteomes" id="UP000054248"/>
    </source>
</evidence>
<proteinExistence type="inferred from homology"/>
<keyword evidence="7" id="KW-1185">Reference proteome</keyword>
<dbReference type="GO" id="GO:0004029">
    <property type="term" value="F:aldehyde dehydrogenase (NAD+) activity"/>
    <property type="evidence" value="ECO:0007669"/>
    <property type="project" value="TreeGrafter"/>
</dbReference>
<dbReference type="FunFam" id="3.40.605.10:FF:000004">
    <property type="entry name" value="Aldehyde dehydrogenase"/>
    <property type="match status" value="1"/>
</dbReference>
<dbReference type="InterPro" id="IPR016161">
    <property type="entry name" value="Ald_DH/histidinol_DH"/>
</dbReference>
<comment type="similarity">
    <text evidence="1 3">Belongs to the aldehyde dehydrogenase family.</text>
</comment>
<gene>
    <name evidence="6" type="ORF">M407DRAFT_20424</name>
</gene>
<name>A0A0C3QQ39_9AGAM</name>
<dbReference type="STRING" id="1051891.A0A0C3QQ39"/>
<reference evidence="6 7" key="1">
    <citation type="submission" date="2014-04" db="EMBL/GenBank/DDBJ databases">
        <authorList>
            <consortium name="DOE Joint Genome Institute"/>
            <person name="Kuo A."/>
            <person name="Girlanda M."/>
            <person name="Perotto S."/>
            <person name="Kohler A."/>
            <person name="Nagy L.G."/>
            <person name="Floudas D."/>
            <person name="Copeland A."/>
            <person name="Barry K.W."/>
            <person name="Cichocki N."/>
            <person name="Veneault-Fourrey C."/>
            <person name="LaButti K."/>
            <person name="Lindquist E.A."/>
            <person name="Lipzen A."/>
            <person name="Lundell T."/>
            <person name="Morin E."/>
            <person name="Murat C."/>
            <person name="Sun H."/>
            <person name="Tunlid A."/>
            <person name="Henrissat B."/>
            <person name="Grigoriev I.V."/>
            <person name="Hibbett D.S."/>
            <person name="Martin F."/>
            <person name="Nordberg H.P."/>
            <person name="Cantor M.N."/>
            <person name="Hua S.X."/>
        </authorList>
    </citation>
    <scope>NUCLEOTIDE SEQUENCE [LARGE SCALE GENOMIC DNA]</scope>
    <source>
        <strain evidence="6 7">MUT 4182</strain>
    </source>
</reference>
<evidence type="ECO:0000256" key="2">
    <source>
        <dbReference type="ARBA" id="ARBA00023002"/>
    </source>
</evidence>
<dbReference type="OrthoDB" id="440325at2759"/>
<accession>A0A0C3QQ39</accession>
<dbReference type="GO" id="GO:0006081">
    <property type="term" value="P:aldehyde metabolic process"/>
    <property type="evidence" value="ECO:0007669"/>
    <property type="project" value="InterPro"/>
</dbReference>
<dbReference type="InterPro" id="IPR015590">
    <property type="entry name" value="Aldehyde_DH_dom"/>
</dbReference>
<dbReference type="GO" id="GO:0005737">
    <property type="term" value="C:cytoplasm"/>
    <property type="evidence" value="ECO:0007669"/>
    <property type="project" value="TreeGrafter"/>
</dbReference>
<dbReference type="PANTHER" id="PTHR43570:SF16">
    <property type="entry name" value="ALDEHYDE DEHYDROGENASE TYPE III, ISOFORM Q"/>
    <property type="match status" value="1"/>
</dbReference>
<dbReference type="InterPro" id="IPR012394">
    <property type="entry name" value="Aldehyde_DH_NAD(P)"/>
</dbReference>
<sequence>MKTVPITLFNKIHDELKKTFNSRKTMPLEYRKQQLAQIAYMVQENTEAFKKAIHQDMLKPYLESTLAELGPVVGQAVRAIQNLDKWTADEPLPDDEVDPFHKGWDLKTVKVPRGVVLIVGPWNYPMILTLGPLIGAIAAGCCAVIKPSEVAPHFAELLLDLLPKYVDDSAYRVITGSVPEITALLDLQWDMIFYTGNERVGSIVAKAAAKYVTPCTLELGSKCPAIIDDKISPEDLKIAVRRIAWGKTQNAGQVCVSPDYAVVPKTIHNEFIKLYKAAIESFFPDGAEKSDSYARIINESHFKRISDLIGKTKGDVALGGKSAAKDDGFFIEPTLITDVKRDDALMQDELFAPVLPVITDLDEAISFVNTLPSALSVYLFSTSDESKKKVTQHTRSGQVVFNETYGQLGVYELPFGGLGSSGYGSQMGRHTFEGFTLKRGSIDVPLGLEPMFGFRYPPYTQQGADFFNQMYQLPIPIPKQSAAEAVVEDITDKIKHVMAL</sequence>
<evidence type="ECO:0000313" key="6">
    <source>
        <dbReference type="EMBL" id="KIO30536.1"/>
    </source>
</evidence>
<dbReference type="Gene3D" id="3.40.605.10">
    <property type="entry name" value="Aldehyde Dehydrogenase, Chain A, domain 1"/>
    <property type="match status" value="1"/>
</dbReference>
<dbReference type="InterPro" id="IPR016163">
    <property type="entry name" value="Ald_DH_C"/>
</dbReference>
<dbReference type="Proteomes" id="UP000054248">
    <property type="component" value="Unassembled WGS sequence"/>
</dbReference>
<dbReference type="HOGENOM" id="CLU_005391_3_1_1"/>